<sequence>MADSIAVTLGAGSGIDTKALVASLVDAQFSAKSKALAARKDTVTSQISALSQLRSGLTGFSTALTSLISGGTLSTQPISSDTSVLGVGLLPGANISGLSASLEVKKLANAQVVTSGSVADSTAAFGKGTLTITLGTATYDTNNVPTGFTPKSGATPVVVTIGDSQNSLAGIASAINAAKAGVTATVITDSTGSRLSIKGQTGADQAFTIDATEDATAPGLSALAFNTGAQAMTLTRKSNDALVALDGVDVLRPTNSISDLIAGVKLDLVKEAPGQTIAINTSPPTSALSQAVNDIVETYNQLIAIAKEDTDATSGVLRSDSGARDLMRQLRELTGQNINPDAGTGDPTTLAELGVKTNRDGTLSLDTATLQRALSNSGPAVEKMLNVGLGSALRQISLSLTGPGGALTSSQSGYSRLQKSIADEELQIQTDTQNMTDRLTLQYANMDARVSAYKATQSFLQQQIAAWTKNG</sequence>
<keyword evidence="5" id="KW-0964">Secreted</keyword>
<evidence type="ECO:0000313" key="9">
    <source>
        <dbReference type="Proteomes" id="UP000033202"/>
    </source>
</evidence>
<dbReference type="PANTHER" id="PTHR30288">
    <property type="entry name" value="FLAGELLAR CAP/ASSEMBLY PROTEIN FLID"/>
    <property type="match status" value="1"/>
</dbReference>
<dbReference type="Proteomes" id="UP000033202">
    <property type="component" value="Unassembled WGS sequence"/>
</dbReference>
<comment type="subunit">
    <text evidence="2 5">Homopentamer.</text>
</comment>
<evidence type="ECO:0000256" key="2">
    <source>
        <dbReference type="ARBA" id="ARBA00011255"/>
    </source>
</evidence>
<organism evidence="8 9">
    <name type="scientific">Sphingomonas changbaiensis NBRC 104936</name>
    <dbReference type="NCBI Taxonomy" id="1219043"/>
    <lineage>
        <taxon>Bacteria</taxon>
        <taxon>Pseudomonadati</taxon>
        <taxon>Pseudomonadota</taxon>
        <taxon>Alphaproteobacteria</taxon>
        <taxon>Sphingomonadales</taxon>
        <taxon>Sphingomonadaceae</taxon>
        <taxon>Sphingomonas</taxon>
    </lineage>
</organism>
<accession>A0A0E9MSZ3</accession>
<proteinExistence type="inferred from homology"/>
<dbReference type="AlphaFoldDB" id="A0A0E9MSZ3"/>
<keyword evidence="9" id="KW-1185">Reference proteome</keyword>
<dbReference type="InterPro" id="IPR040026">
    <property type="entry name" value="FliD"/>
</dbReference>
<gene>
    <name evidence="8" type="primary">fliD</name>
    <name evidence="8" type="ORF">SCH01S_48_02080</name>
</gene>
<reference evidence="8 9" key="1">
    <citation type="submission" date="2015-04" db="EMBL/GenBank/DDBJ databases">
        <title>Whole genome shotgun sequence of Sphingomonas changbaiensis NBRC 104936.</title>
        <authorList>
            <person name="Katano-Makiyama Y."/>
            <person name="Hosoyama A."/>
            <person name="Hashimoto M."/>
            <person name="Noguchi M."/>
            <person name="Tsuchikane K."/>
            <person name="Ohji S."/>
            <person name="Yamazoe A."/>
            <person name="Ichikawa N."/>
            <person name="Kimura A."/>
            <person name="Fujita N."/>
        </authorList>
    </citation>
    <scope>NUCLEOTIDE SEQUENCE [LARGE SCALE GENOMIC DNA]</scope>
    <source>
        <strain evidence="8 9">NBRC 104936</strain>
    </source>
</reference>
<dbReference type="Pfam" id="PF02465">
    <property type="entry name" value="FliD_N"/>
    <property type="match status" value="1"/>
</dbReference>
<dbReference type="STRING" id="1219043.SCH01S_48_02080"/>
<feature type="domain" description="Flagellar hook-associated protein 2 N-terminal" evidence="6">
    <location>
        <begin position="13"/>
        <end position="111"/>
    </location>
</feature>
<dbReference type="GO" id="GO:0007155">
    <property type="term" value="P:cell adhesion"/>
    <property type="evidence" value="ECO:0007669"/>
    <property type="project" value="InterPro"/>
</dbReference>
<dbReference type="PANTHER" id="PTHR30288:SF0">
    <property type="entry name" value="FLAGELLAR HOOK-ASSOCIATED PROTEIN 2"/>
    <property type="match status" value="1"/>
</dbReference>
<evidence type="ECO:0000256" key="4">
    <source>
        <dbReference type="ARBA" id="ARBA00023143"/>
    </source>
</evidence>
<dbReference type="GO" id="GO:0009421">
    <property type="term" value="C:bacterial-type flagellum filament cap"/>
    <property type="evidence" value="ECO:0007669"/>
    <property type="project" value="InterPro"/>
</dbReference>
<keyword evidence="3" id="KW-0175">Coiled coil</keyword>
<dbReference type="RefSeq" id="WP_052733942.1">
    <property type="nucleotide sequence ID" value="NZ_BBWU01000048.1"/>
</dbReference>
<keyword evidence="8" id="KW-0282">Flagellum</keyword>
<dbReference type="InterPro" id="IPR010809">
    <property type="entry name" value="FliD_C"/>
</dbReference>
<comment type="function">
    <text evidence="5">Required for morphogenesis and for the elongation of the flagellar filament by facilitating polymerization of the flagellin monomers at the tip of growing filament. Forms a capping structure, which prevents flagellin subunits (transported through the central channel of the flagellum) from leaking out without polymerization at the distal end.</text>
</comment>
<comment type="subcellular location">
    <subcellularLocation>
        <location evidence="5">Secreted</location>
    </subcellularLocation>
    <subcellularLocation>
        <location evidence="5">Bacterial flagellum</location>
    </subcellularLocation>
</comment>
<protein>
    <recommendedName>
        <fullName evidence="5">Flagellar hook-associated protein 2</fullName>
        <shortName evidence="5">HAP2</shortName>
    </recommendedName>
    <alternativeName>
        <fullName evidence="5">Flagellar cap protein</fullName>
    </alternativeName>
</protein>
<evidence type="ECO:0000313" key="8">
    <source>
        <dbReference type="EMBL" id="GAO40546.1"/>
    </source>
</evidence>
<name>A0A0E9MSZ3_9SPHN</name>
<comment type="caution">
    <text evidence="8">The sequence shown here is derived from an EMBL/GenBank/DDBJ whole genome shotgun (WGS) entry which is preliminary data.</text>
</comment>
<feature type="domain" description="Flagellar hook-associated protein 2 C-terminal" evidence="7">
    <location>
        <begin position="239"/>
        <end position="454"/>
    </location>
</feature>
<dbReference type="GO" id="GO:0009424">
    <property type="term" value="C:bacterial-type flagellum hook"/>
    <property type="evidence" value="ECO:0007669"/>
    <property type="project" value="UniProtKB-UniRule"/>
</dbReference>
<evidence type="ECO:0000259" key="7">
    <source>
        <dbReference type="Pfam" id="PF07195"/>
    </source>
</evidence>
<dbReference type="EMBL" id="BBWU01000048">
    <property type="protein sequence ID" value="GAO40546.1"/>
    <property type="molecule type" value="Genomic_DNA"/>
</dbReference>
<keyword evidence="8" id="KW-0966">Cell projection</keyword>
<keyword evidence="4 5" id="KW-0975">Bacterial flagellum</keyword>
<evidence type="ECO:0000259" key="6">
    <source>
        <dbReference type="Pfam" id="PF02465"/>
    </source>
</evidence>
<dbReference type="GO" id="GO:0005576">
    <property type="term" value="C:extracellular region"/>
    <property type="evidence" value="ECO:0007669"/>
    <property type="project" value="UniProtKB-SubCell"/>
</dbReference>
<dbReference type="Pfam" id="PF07195">
    <property type="entry name" value="FliD_C"/>
    <property type="match status" value="1"/>
</dbReference>
<evidence type="ECO:0000256" key="3">
    <source>
        <dbReference type="ARBA" id="ARBA00023054"/>
    </source>
</evidence>
<evidence type="ECO:0000256" key="5">
    <source>
        <dbReference type="RuleBase" id="RU362066"/>
    </source>
</evidence>
<dbReference type="GO" id="GO:0071973">
    <property type="term" value="P:bacterial-type flagellum-dependent cell motility"/>
    <property type="evidence" value="ECO:0007669"/>
    <property type="project" value="TreeGrafter"/>
</dbReference>
<evidence type="ECO:0000256" key="1">
    <source>
        <dbReference type="ARBA" id="ARBA00009764"/>
    </source>
</evidence>
<dbReference type="OrthoDB" id="7388356at2"/>
<dbReference type="InterPro" id="IPR003481">
    <property type="entry name" value="FliD_N"/>
</dbReference>
<comment type="similarity">
    <text evidence="1 5">Belongs to the FliD family.</text>
</comment>
<keyword evidence="8" id="KW-0969">Cilium</keyword>